<dbReference type="AlphaFoldDB" id="A0A2P2PFQ6"/>
<name>A0A2P2PFQ6_RHIMU</name>
<accession>A0A2P2PFQ6</accession>
<proteinExistence type="predicted"/>
<protein>
    <submittedName>
        <fullName evidence="1">Uncharacterized protein</fullName>
    </submittedName>
</protein>
<dbReference type="EMBL" id="GGEC01073081">
    <property type="protein sequence ID" value="MBX53565.1"/>
    <property type="molecule type" value="Transcribed_RNA"/>
</dbReference>
<sequence>MFVVLSLFPRYFLSNRLTLPINCFSEASHWR</sequence>
<organism evidence="1">
    <name type="scientific">Rhizophora mucronata</name>
    <name type="common">Asiatic mangrove</name>
    <dbReference type="NCBI Taxonomy" id="61149"/>
    <lineage>
        <taxon>Eukaryota</taxon>
        <taxon>Viridiplantae</taxon>
        <taxon>Streptophyta</taxon>
        <taxon>Embryophyta</taxon>
        <taxon>Tracheophyta</taxon>
        <taxon>Spermatophyta</taxon>
        <taxon>Magnoliopsida</taxon>
        <taxon>eudicotyledons</taxon>
        <taxon>Gunneridae</taxon>
        <taxon>Pentapetalae</taxon>
        <taxon>rosids</taxon>
        <taxon>fabids</taxon>
        <taxon>Malpighiales</taxon>
        <taxon>Rhizophoraceae</taxon>
        <taxon>Rhizophora</taxon>
    </lineage>
</organism>
<reference evidence="1" key="1">
    <citation type="submission" date="2018-02" db="EMBL/GenBank/DDBJ databases">
        <title>Rhizophora mucronata_Transcriptome.</title>
        <authorList>
            <person name="Meera S.P."/>
            <person name="Sreeshan A."/>
            <person name="Augustine A."/>
        </authorList>
    </citation>
    <scope>NUCLEOTIDE SEQUENCE</scope>
    <source>
        <tissue evidence="1">Leaf</tissue>
    </source>
</reference>
<evidence type="ECO:0000313" key="1">
    <source>
        <dbReference type="EMBL" id="MBX53565.1"/>
    </source>
</evidence>